<dbReference type="GO" id="GO:0016829">
    <property type="term" value="F:lyase activity"/>
    <property type="evidence" value="ECO:0007669"/>
    <property type="project" value="UniProtKB-KW"/>
</dbReference>
<proteinExistence type="predicted"/>
<dbReference type="PANTHER" id="PTHR42905">
    <property type="entry name" value="PHOSPHOENOLPYRUVATE CARBOXYLASE"/>
    <property type="match status" value="1"/>
</dbReference>
<dbReference type="InterPro" id="IPR040442">
    <property type="entry name" value="Pyrv_kinase-like_dom_sf"/>
</dbReference>
<dbReference type="OrthoDB" id="9780430at2"/>
<sequence length="258" mass="26871">MTELANQAQTLLALHSDPKLLKVVNVWDAISARVVSEVEGVTALATASHSIAAAYGYADGENIPVELMIEAVGGIVAATDLPVTADLEAGYGNPRETTLRAIGVGVVGCNLEDQMKPINEAVNAVEAVLDAAQQEGIDFVLNARTDAFIKAGDKPHDEVLADAIERGRAYLATGAPVVFVPGKVSEDDIKAFVDAWGPQKLTLIGAPGSVPLARMEELGVARVSFGPFSQSVALMALQDLTTDIVAGGGLPADFRVLN</sequence>
<evidence type="ECO:0000313" key="2">
    <source>
        <dbReference type="Proteomes" id="UP000380867"/>
    </source>
</evidence>
<dbReference type="AlphaFoldDB" id="A0A5M4FF21"/>
<dbReference type="InterPro" id="IPR015813">
    <property type="entry name" value="Pyrv/PenolPyrv_kinase-like_dom"/>
</dbReference>
<dbReference type="Pfam" id="PF13714">
    <property type="entry name" value="PEP_mutase"/>
    <property type="match status" value="1"/>
</dbReference>
<dbReference type="PANTHER" id="PTHR42905:SF16">
    <property type="entry name" value="CARBOXYPHOSPHONOENOLPYRUVATE PHOSPHONOMUTASE-LIKE PROTEIN (AFU_ORTHOLOGUE AFUA_5G07230)"/>
    <property type="match status" value="1"/>
</dbReference>
<dbReference type="InterPro" id="IPR039556">
    <property type="entry name" value="ICL/PEPM"/>
</dbReference>
<keyword evidence="1" id="KW-0456">Lyase</keyword>
<organism evidence="1 2">
    <name type="scientific">Aeromicrobium ginsengisoli</name>
    <dbReference type="NCBI Taxonomy" id="363867"/>
    <lineage>
        <taxon>Bacteria</taxon>
        <taxon>Bacillati</taxon>
        <taxon>Actinomycetota</taxon>
        <taxon>Actinomycetes</taxon>
        <taxon>Propionibacteriales</taxon>
        <taxon>Nocardioidaceae</taxon>
        <taxon>Aeromicrobium</taxon>
    </lineage>
</organism>
<dbReference type="RefSeq" id="WP_149689324.1">
    <property type="nucleotide sequence ID" value="NZ_SDPQ02000002.1"/>
</dbReference>
<evidence type="ECO:0000313" key="1">
    <source>
        <dbReference type="EMBL" id="KAA1397882.1"/>
    </source>
</evidence>
<reference evidence="1" key="1">
    <citation type="submission" date="2019-09" db="EMBL/GenBank/DDBJ databases">
        <authorList>
            <person name="Li J."/>
        </authorList>
    </citation>
    <scope>NUCLEOTIDE SEQUENCE [LARGE SCALE GENOMIC DNA]</scope>
    <source>
        <strain evidence="1">JCM 14732</strain>
    </source>
</reference>
<gene>
    <name evidence="1" type="ORF">ESP70_011105</name>
</gene>
<dbReference type="EMBL" id="SDPQ02000002">
    <property type="protein sequence ID" value="KAA1397882.1"/>
    <property type="molecule type" value="Genomic_DNA"/>
</dbReference>
<dbReference type="SUPFAM" id="SSF51621">
    <property type="entry name" value="Phosphoenolpyruvate/pyruvate domain"/>
    <property type="match status" value="1"/>
</dbReference>
<dbReference type="Proteomes" id="UP000380867">
    <property type="component" value="Unassembled WGS sequence"/>
</dbReference>
<dbReference type="CDD" id="cd00377">
    <property type="entry name" value="ICL_PEPM"/>
    <property type="match status" value="1"/>
</dbReference>
<keyword evidence="2" id="KW-1185">Reference proteome</keyword>
<accession>A0A5M4FF21</accession>
<comment type="caution">
    <text evidence="1">The sequence shown here is derived from an EMBL/GenBank/DDBJ whole genome shotgun (WGS) entry which is preliminary data.</text>
</comment>
<protein>
    <submittedName>
        <fullName evidence="1">Isocitrate lyase/phosphoenolpyruvate mutase family protein</fullName>
    </submittedName>
</protein>
<name>A0A5M4FF21_9ACTN</name>
<dbReference type="Gene3D" id="3.20.20.60">
    <property type="entry name" value="Phosphoenolpyruvate-binding domains"/>
    <property type="match status" value="1"/>
</dbReference>